<accession>A0A538T512</accession>
<evidence type="ECO:0000313" key="6">
    <source>
        <dbReference type="EMBL" id="TMQ58720.1"/>
    </source>
</evidence>
<dbReference type="GO" id="GO:0004067">
    <property type="term" value="F:asparaginase activity"/>
    <property type="evidence" value="ECO:0007669"/>
    <property type="project" value="UniProtKB-UniRule"/>
</dbReference>
<dbReference type="SMART" id="SM00870">
    <property type="entry name" value="Asparaginase"/>
    <property type="match status" value="1"/>
</dbReference>
<dbReference type="SUPFAM" id="SSF53774">
    <property type="entry name" value="Glutaminase/Asparaginase"/>
    <property type="match status" value="1"/>
</dbReference>
<feature type="non-terminal residue" evidence="6">
    <location>
        <position position="1"/>
    </location>
</feature>
<dbReference type="PANTHER" id="PTHR11707:SF28">
    <property type="entry name" value="60 KDA LYSOPHOSPHOLIPASE"/>
    <property type="match status" value="1"/>
</dbReference>
<gene>
    <name evidence="6" type="ORF">E6K72_02315</name>
</gene>
<proteinExistence type="inferred from homology"/>
<evidence type="ECO:0000313" key="7">
    <source>
        <dbReference type="Proteomes" id="UP000317716"/>
    </source>
</evidence>
<dbReference type="InterPro" id="IPR027474">
    <property type="entry name" value="L-asparaginase_N"/>
</dbReference>
<protein>
    <submittedName>
        <fullName evidence="6">Type II asparaginase</fullName>
        <ecNumber evidence="6">3.5.1.1</ecNumber>
    </submittedName>
</protein>
<dbReference type="InterPro" id="IPR036152">
    <property type="entry name" value="Asp/glu_Ase-like_sf"/>
</dbReference>
<dbReference type="GO" id="GO:0006528">
    <property type="term" value="P:asparagine metabolic process"/>
    <property type="evidence" value="ECO:0007669"/>
    <property type="project" value="InterPro"/>
</dbReference>
<evidence type="ECO:0000259" key="5">
    <source>
        <dbReference type="Pfam" id="PF17763"/>
    </source>
</evidence>
<dbReference type="NCBIfam" id="TIGR00520">
    <property type="entry name" value="asnASE_II"/>
    <property type="match status" value="1"/>
</dbReference>
<dbReference type="InterPro" id="IPR004550">
    <property type="entry name" value="AsnASE_II"/>
</dbReference>
<keyword evidence="2 6" id="KW-0378">Hydrolase</keyword>
<dbReference type="Gene3D" id="3.40.50.40">
    <property type="match status" value="1"/>
</dbReference>
<dbReference type="FunFam" id="3.40.50.1170:FF:000001">
    <property type="entry name" value="L-asparaginase 2"/>
    <property type="match status" value="1"/>
</dbReference>
<dbReference type="EC" id="3.5.1.1" evidence="6"/>
<dbReference type="Proteomes" id="UP000317716">
    <property type="component" value="Unassembled WGS sequence"/>
</dbReference>
<evidence type="ECO:0000256" key="3">
    <source>
        <dbReference type="RuleBase" id="RU004456"/>
    </source>
</evidence>
<dbReference type="PIRSF" id="PIRSF500176">
    <property type="entry name" value="L_ASNase"/>
    <property type="match status" value="1"/>
</dbReference>
<dbReference type="Pfam" id="PF00710">
    <property type="entry name" value="Asparaginase"/>
    <property type="match status" value="1"/>
</dbReference>
<comment type="similarity">
    <text evidence="1 3">Belongs to the asparaginase 1 family.</text>
</comment>
<organism evidence="6 7">
    <name type="scientific">Eiseniibacteriota bacterium</name>
    <dbReference type="NCBI Taxonomy" id="2212470"/>
    <lineage>
        <taxon>Bacteria</taxon>
        <taxon>Candidatus Eiseniibacteriota</taxon>
    </lineage>
</organism>
<evidence type="ECO:0000259" key="4">
    <source>
        <dbReference type="Pfam" id="PF00710"/>
    </source>
</evidence>
<dbReference type="PRINTS" id="PR00139">
    <property type="entry name" value="ASNGLNASE"/>
</dbReference>
<reference evidence="6 7" key="1">
    <citation type="journal article" date="2019" name="Nat. Microbiol.">
        <title>Mediterranean grassland soil C-N compound turnover is dependent on rainfall and depth, and is mediated by genomically divergent microorganisms.</title>
        <authorList>
            <person name="Diamond S."/>
            <person name="Andeer P.F."/>
            <person name="Li Z."/>
            <person name="Crits-Christoph A."/>
            <person name="Burstein D."/>
            <person name="Anantharaman K."/>
            <person name="Lane K.R."/>
            <person name="Thomas B.C."/>
            <person name="Pan C."/>
            <person name="Northen T.R."/>
            <person name="Banfield J.F."/>
        </authorList>
    </citation>
    <scope>NUCLEOTIDE SEQUENCE [LARGE SCALE GENOMIC DNA]</scope>
    <source>
        <strain evidence="6">WS_2</strain>
    </source>
</reference>
<sequence>MNDEVWIKLANKVNELLAKPDVAGVAITHGTDTMEETSYFLHLVVKSDKPVVLTGSMRPSTAMSADGPLNIYNAVAIAADPKARGRGVLVAVDDDIHSAHDIIKTHTTDVRTMSSGEAGLVGASLFGKDTWYRSPAQVNTAKSEFSVAGVKAPLPRVDIIYAHANMSPDVISSAVANGAKGLVIAGVGDGNMTAPALEAVKAAVAKGVVVVRSSRTNGGIIRRNIEVNDDQLGTVASMELNPAKARVLLQLALLKTKDSKAIQDYYDRY</sequence>
<evidence type="ECO:0000256" key="1">
    <source>
        <dbReference type="ARBA" id="ARBA00010518"/>
    </source>
</evidence>
<comment type="caution">
    <text evidence="6">The sequence shown here is derived from an EMBL/GenBank/DDBJ whole genome shotgun (WGS) entry which is preliminary data.</text>
</comment>
<dbReference type="CDD" id="cd08964">
    <property type="entry name" value="L-asparaginase_II"/>
    <property type="match status" value="1"/>
</dbReference>
<dbReference type="Gene3D" id="3.40.50.1170">
    <property type="entry name" value="L-asparaginase, N-terminal domain"/>
    <property type="match status" value="1"/>
</dbReference>
<feature type="domain" description="Asparaginase/glutaminase C-terminal" evidence="5">
    <location>
        <begin position="156"/>
        <end position="265"/>
    </location>
</feature>
<dbReference type="Pfam" id="PF17763">
    <property type="entry name" value="Asparaginase_C"/>
    <property type="match status" value="1"/>
</dbReference>
<name>A0A538T512_UNCEI</name>
<dbReference type="InterPro" id="IPR037152">
    <property type="entry name" value="L-asparaginase_N_sf"/>
</dbReference>
<dbReference type="PIRSF" id="PIRSF001220">
    <property type="entry name" value="L-ASNase_gatD"/>
    <property type="match status" value="1"/>
</dbReference>
<dbReference type="AlphaFoldDB" id="A0A538T512"/>
<dbReference type="EMBL" id="VBOS01000070">
    <property type="protein sequence ID" value="TMQ58720.1"/>
    <property type="molecule type" value="Genomic_DNA"/>
</dbReference>
<dbReference type="PROSITE" id="PS51732">
    <property type="entry name" value="ASN_GLN_ASE_3"/>
    <property type="match status" value="1"/>
</dbReference>
<dbReference type="PANTHER" id="PTHR11707">
    <property type="entry name" value="L-ASPARAGINASE"/>
    <property type="match status" value="1"/>
</dbReference>
<feature type="domain" description="L-asparaginase N-terminal" evidence="4">
    <location>
        <begin position="1"/>
        <end position="124"/>
    </location>
</feature>
<evidence type="ECO:0000256" key="2">
    <source>
        <dbReference type="ARBA" id="ARBA00022801"/>
    </source>
</evidence>
<dbReference type="InterPro" id="IPR027473">
    <property type="entry name" value="L-asparaginase_C"/>
</dbReference>
<dbReference type="InterPro" id="IPR006034">
    <property type="entry name" value="Asparaginase/glutaminase-like"/>
</dbReference>
<dbReference type="InterPro" id="IPR040919">
    <property type="entry name" value="Asparaginase_C"/>
</dbReference>